<name>A0ABU6JLQ4_9GAMM</name>
<dbReference type="Pfam" id="PF10139">
    <property type="entry name" value="Virul_Fac"/>
    <property type="match status" value="2"/>
</dbReference>
<dbReference type="EMBL" id="JAYWTM010000001">
    <property type="protein sequence ID" value="MEC5341525.1"/>
    <property type="molecule type" value="Genomic_DNA"/>
</dbReference>
<dbReference type="InterPro" id="IPR017030">
    <property type="entry name" value="Vir_effector_SfrC"/>
</dbReference>
<dbReference type="RefSeq" id="WP_327616698.1">
    <property type="nucleotide sequence ID" value="NZ_JAYWTM010000001.1"/>
</dbReference>
<reference evidence="1 2" key="1">
    <citation type="journal article" date="2017" name="Int. J. Syst. Evol. Microbiol.">
        <title>Brenneria populi subsp. brevivirga subsp. nov. isolated from symptomatic bark of Populus x euramericana canker, and description of Brenneria populi subsp. populi subsp. nov.</title>
        <authorList>
            <person name="Zheng M.H."/>
            <person name="Piao C.G."/>
            <person name="Xue H."/>
            <person name="Guo M.W."/>
            <person name="Li Y."/>
        </authorList>
    </citation>
    <scope>NUCLEOTIDE SEQUENCE [LARGE SCALE GENOMIC DNA]</scope>
    <source>
        <strain evidence="1 2">D9-5</strain>
    </source>
</reference>
<protein>
    <submittedName>
        <fullName evidence="1">Virulence factor SrfC family protein</fullName>
    </submittedName>
</protein>
<dbReference type="Proteomes" id="UP001309705">
    <property type="component" value="Unassembled WGS sequence"/>
</dbReference>
<sequence>MKPLTPKQQSNRLNGQLQAVAQCVDRAIDWIETTRQNAPRLDIEADRLIVKLRRNRDKAARLSDMALKDIAIGFFGLSQAGKSYLISSLAGGENGRLETFFEGQQIDFLTHINPTNRSAALVTRFSRQTGVKNKTFPVQLLLFSEVDIGKIIANAFLYDPHQDAAFEELDEPFIDEHLRTLSMHRQPEPVPGMSADDVVALWDYLARHDAKRQKQLETHFWPLAVELAPYLSVDDRAQLFAVLWGRNLALTAAYRHFSHTLQHLSGAHKILAPLRVLADEALRPVDGVIHGAALARLNSAYDPGVLVRPVLNGRAAKAVELSQAELAMLSAELLIPLHNPPREALFEQVDILDFPGFGDAAEMGGEPPTPEPAPNETYPLASALLRAKRIYLLERYTDNHEMNLLMVCSAAGKRSDVKVVGKALDHWVKLTQGENVQIRSRRKPGLIWAVTKFDRRVTHGQNHDAAVQRYVGNPGDAWGTMLAMDKRGVSRMAAWLGAEVHREVKLGRIGEQLGEIQRELGENLLGNWYLPAETDDPAAKRQIAETLLKSLQTRTGVHGELLERLLPARDELRRLYLQQLAQPGGAHHQEIEDFSAPLVGGDPFGVGIEIDLFADEPEEAAQAASPAQESEQGYEAEYARLVYRYWVNHLRGLPENAPLVELLGVTKATIEMLAEELITASIRMHIEEALIGMLADTEQLDVQRENKADRQVSRALTVLGDFVAWLGFQQMDESLRPASRINRGHKIFAKPEEQAVNWSASQRLTRLSLTPTNNTAFYIYDWLVGLNEMIIQNTGYSAGREVSAQQREQLGVILSLIKPDA</sequence>
<evidence type="ECO:0000313" key="1">
    <source>
        <dbReference type="EMBL" id="MEC5341525.1"/>
    </source>
</evidence>
<evidence type="ECO:0000313" key="2">
    <source>
        <dbReference type="Proteomes" id="UP001309705"/>
    </source>
</evidence>
<comment type="caution">
    <text evidence="1">The sequence shown here is derived from an EMBL/GenBank/DDBJ whole genome shotgun (WGS) entry which is preliminary data.</text>
</comment>
<accession>A0ABU6JLQ4</accession>
<proteinExistence type="predicted"/>
<dbReference type="PIRSF" id="PIRSF034586">
    <property type="entry name" value="Vir_effector_SfrC"/>
    <property type="match status" value="1"/>
</dbReference>
<gene>
    <name evidence="1" type="ORF">VSX58_02700</name>
</gene>
<organism evidence="1 2">
    <name type="scientific">Brenneria populi</name>
    <dbReference type="NCBI Taxonomy" id="1505588"/>
    <lineage>
        <taxon>Bacteria</taxon>
        <taxon>Pseudomonadati</taxon>
        <taxon>Pseudomonadota</taxon>
        <taxon>Gammaproteobacteria</taxon>
        <taxon>Enterobacterales</taxon>
        <taxon>Pectobacteriaceae</taxon>
        <taxon>Brenneria</taxon>
    </lineage>
</organism>
<keyword evidence="2" id="KW-1185">Reference proteome</keyword>